<dbReference type="InterPro" id="IPR050466">
    <property type="entry name" value="Carboxylest/Gibb_receptor"/>
</dbReference>
<evidence type="ECO:0000259" key="2">
    <source>
        <dbReference type="Pfam" id="PF07859"/>
    </source>
</evidence>
<reference evidence="3" key="2">
    <citation type="submission" date="2022-03" db="EMBL/GenBank/DDBJ databases">
        <title>Draft title - Genomic analysis of global carrot germplasm unveils the trajectory of domestication and the origin of high carotenoid orange carrot.</title>
        <authorList>
            <person name="Iorizzo M."/>
            <person name="Ellison S."/>
            <person name="Senalik D."/>
            <person name="Macko-Podgorni A."/>
            <person name="Grzebelus D."/>
            <person name="Bostan H."/>
            <person name="Rolling W."/>
            <person name="Curaba J."/>
            <person name="Simon P."/>
        </authorList>
    </citation>
    <scope>NUCLEOTIDE SEQUENCE</scope>
    <source>
        <tissue evidence="3">Leaf</tissue>
    </source>
</reference>
<name>A0AAF0X205_DAUCS</name>
<keyword evidence="4" id="KW-1185">Reference proteome</keyword>
<gene>
    <name evidence="3" type="ORF">DCAR_0417571</name>
</gene>
<dbReference type="Proteomes" id="UP000077755">
    <property type="component" value="Chromosome 4"/>
</dbReference>
<dbReference type="SUPFAM" id="SSF53474">
    <property type="entry name" value="alpha/beta-Hydrolases"/>
    <property type="match status" value="1"/>
</dbReference>
<reference evidence="3" key="1">
    <citation type="journal article" date="2016" name="Nat. Genet.">
        <title>A high-quality carrot genome assembly provides new insights into carotenoid accumulation and asterid genome evolution.</title>
        <authorList>
            <person name="Iorizzo M."/>
            <person name="Ellison S."/>
            <person name="Senalik D."/>
            <person name="Zeng P."/>
            <person name="Satapoomin P."/>
            <person name="Huang J."/>
            <person name="Bowman M."/>
            <person name="Iovene M."/>
            <person name="Sanseverino W."/>
            <person name="Cavagnaro P."/>
            <person name="Yildiz M."/>
            <person name="Macko-Podgorni A."/>
            <person name="Moranska E."/>
            <person name="Grzebelus E."/>
            <person name="Grzebelus D."/>
            <person name="Ashrafi H."/>
            <person name="Zheng Z."/>
            <person name="Cheng S."/>
            <person name="Spooner D."/>
            <person name="Van Deynze A."/>
            <person name="Simon P."/>
        </authorList>
    </citation>
    <scope>NUCLEOTIDE SEQUENCE</scope>
    <source>
        <tissue evidence="3">Leaf</tissue>
    </source>
</reference>
<evidence type="ECO:0000256" key="1">
    <source>
        <dbReference type="ARBA" id="ARBA00010515"/>
    </source>
</evidence>
<protein>
    <recommendedName>
        <fullName evidence="2">Alpha/beta hydrolase fold-3 domain-containing protein</fullName>
    </recommendedName>
</protein>
<feature type="domain" description="Alpha/beta hydrolase fold-3" evidence="2">
    <location>
        <begin position="75"/>
        <end position="302"/>
    </location>
</feature>
<evidence type="ECO:0000313" key="4">
    <source>
        <dbReference type="Proteomes" id="UP000077755"/>
    </source>
</evidence>
<sequence>MGTLPCVVEDCHGVIQLYSDGFVNRLDDSLMNFNITLQDDGSVVWQDSVFDERHGLCLRLYKPVSATKTSKLPIVYYLHGGGFCLGSRTWPNCHNSCLRLSAALQAVVVAPDYRLAPEYRLPAAIDDSVTVLEWLRDQAKCKSLDEAFLDCADFDRVYVLGDSSGGNLAHHLAVQFGPGSVELSPVRVRGYVLLAPFFGGTKRTKSEAEGEPEPILNLESLDRSDRFWRLSLPAGKNADHPFANPFGPASLDLERVELDPILVIAGGKELMKDRIKEYAMRLKGMGKNVDYVEFEGKQHGFFTEDPYSEVSDQLLQLITKFMHNN</sequence>
<proteinExistence type="inferred from homology"/>
<dbReference type="Gene3D" id="3.40.50.1820">
    <property type="entry name" value="alpha/beta hydrolase"/>
    <property type="match status" value="1"/>
</dbReference>
<evidence type="ECO:0000313" key="3">
    <source>
        <dbReference type="EMBL" id="WOG98230.1"/>
    </source>
</evidence>
<comment type="similarity">
    <text evidence="1">Belongs to the 'GDXG' lipolytic enzyme family.</text>
</comment>
<dbReference type="EMBL" id="CP093346">
    <property type="protein sequence ID" value="WOG98230.1"/>
    <property type="molecule type" value="Genomic_DNA"/>
</dbReference>
<dbReference type="Pfam" id="PF07859">
    <property type="entry name" value="Abhydrolase_3"/>
    <property type="match status" value="1"/>
</dbReference>
<dbReference type="InterPro" id="IPR013094">
    <property type="entry name" value="AB_hydrolase_3"/>
</dbReference>
<accession>A0AAF0X205</accession>
<dbReference type="PANTHER" id="PTHR23024">
    <property type="entry name" value="ARYLACETAMIDE DEACETYLASE"/>
    <property type="match status" value="1"/>
</dbReference>
<dbReference type="AlphaFoldDB" id="A0AAF0X205"/>
<organism evidence="3 4">
    <name type="scientific">Daucus carota subsp. sativus</name>
    <name type="common">Carrot</name>
    <dbReference type="NCBI Taxonomy" id="79200"/>
    <lineage>
        <taxon>Eukaryota</taxon>
        <taxon>Viridiplantae</taxon>
        <taxon>Streptophyta</taxon>
        <taxon>Embryophyta</taxon>
        <taxon>Tracheophyta</taxon>
        <taxon>Spermatophyta</taxon>
        <taxon>Magnoliopsida</taxon>
        <taxon>eudicotyledons</taxon>
        <taxon>Gunneridae</taxon>
        <taxon>Pentapetalae</taxon>
        <taxon>asterids</taxon>
        <taxon>campanulids</taxon>
        <taxon>Apiales</taxon>
        <taxon>Apiaceae</taxon>
        <taxon>Apioideae</taxon>
        <taxon>Scandiceae</taxon>
        <taxon>Daucinae</taxon>
        <taxon>Daucus</taxon>
        <taxon>Daucus sect. Daucus</taxon>
    </lineage>
</organism>
<dbReference type="GO" id="GO:0016787">
    <property type="term" value="F:hydrolase activity"/>
    <property type="evidence" value="ECO:0007669"/>
    <property type="project" value="InterPro"/>
</dbReference>
<dbReference type="PANTHER" id="PTHR23024:SF406">
    <property type="entry name" value="CARBOXYLESTERASE 15-RELATED"/>
    <property type="match status" value="1"/>
</dbReference>
<dbReference type="InterPro" id="IPR029058">
    <property type="entry name" value="AB_hydrolase_fold"/>
</dbReference>